<evidence type="ECO:0000313" key="1">
    <source>
        <dbReference type="EMBL" id="ESA01507.1"/>
    </source>
</evidence>
<protein>
    <submittedName>
        <fullName evidence="1">Uncharacterized protein</fullName>
    </submittedName>
</protein>
<dbReference type="AlphaFoldDB" id="U9T2D5"/>
<proteinExistence type="predicted"/>
<dbReference type="EMBL" id="KI296403">
    <property type="protein sequence ID" value="ESA01507.1"/>
    <property type="molecule type" value="Genomic_DNA"/>
</dbReference>
<dbReference type="HOGENOM" id="CLU_3056214_0_0_1"/>
<name>U9T2D5_RHIID</name>
<feature type="non-terminal residue" evidence="1">
    <location>
        <position position="54"/>
    </location>
</feature>
<accession>U9T2D5</accession>
<organism evidence="1">
    <name type="scientific">Rhizophagus irregularis (strain DAOM 181602 / DAOM 197198 / MUCL 43194)</name>
    <name type="common">Arbuscular mycorrhizal fungus</name>
    <name type="synonym">Glomus intraradices</name>
    <dbReference type="NCBI Taxonomy" id="747089"/>
    <lineage>
        <taxon>Eukaryota</taxon>
        <taxon>Fungi</taxon>
        <taxon>Fungi incertae sedis</taxon>
        <taxon>Mucoromycota</taxon>
        <taxon>Glomeromycotina</taxon>
        <taxon>Glomeromycetes</taxon>
        <taxon>Glomerales</taxon>
        <taxon>Glomeraceae</taxon>
        <taxon>Rhizophagus</taxon>
    </lineage>
</organism>
<sequence>MFVFVMFNLFLENQIDHLDFFDVRRYYCGRKVKIELIFGIGNDIIFLVTCYFSH</sequence>
<gene>
    <name evidence="1" type="ORF">GLOINDRAFT_337928</name>
</gene>
<reference evidence="1" key="1">
    <citation type="submission" date="2013-07" db="EMBL/GenBank/DDBJ databases">
        <title>The genome of an arbuscular mycorrhizal fungus provides insights into the evolution of the oldest plant symbiosis.</title>
        <authorList>
            <consortium name="DOE Joint Genome Institute"/>
            <person name="Tisserant E."/>
            <person name="Malbreil M."/>
            <person name="Kuo A."/>
            <person name="Kohler A."/>
            <person name="Symeonidi A."/>
            <person name="Balestrini R."/>
            <person name="Charron P."/>
            <person name="Duensing N."/>
            <person name="Frei-dit-Frey N."/>
            <person name="Gianinazzi-Pearson V."/>
            <person name="Gilbert B."/>
            <person name="Handa Y."/>
            <person name="Hijri M."/>
            <person name="Kaul R."/>
            <person name="Kawaguchi M."/>
            <person name="Krajinski F."/>
            <person name="Lammers P."/>
            <person name="Lapierre D."/>
            <person name="Masclaux F.G."/>
            <person name="Murat C."/>
            <person name="Morin E."/>
            <person name="Ndikumana S."/>
            <person name="Pagni M."/>
            <person name="Petitpierre D."/>
            <person name="Requena N."/>
            <person name="Rosikiewicz P."/>
            <person name="Riley R."/>
            <person name="Saito K."/>
            <person name="San Clemente H."/>
            <person name="Shapiro H."/>
            <person name="van Tuinen D."/>
            <person name="Becard G."/>
            <person name="Bonfante P."/>
            <person name="Paszkowski U."/>
            <person name="Shachar-Hill Y."/>
            <person name="Young J.P."/>
            <person name="Sanders I.R."/>
            <person name="Henrissat B."/>
            <person name="Rensing S.A."/>
            <person name="Grigoriev I.V."/>
            <person name="Corradi N."/>
            <person name="Roux C."/>
            <person name="Martin F."/>
        </authorList>
    </citation>
    <scope>NUCLEOTIDE SEQUENCE</scope>
    <source>
        <strain evidence="1">DAOM 197198</strain>
    </source>
</reference>